<proteinExistence type="predicted"/>
<accession>A0ACB9I2R8</accession>
<reference evidence="2" key="1">
    <citation type="journal article" date="2022" name="Mol. Ecol. Resour.">
        <title>The genomes of chicory, endive, great burdock and yacon provide insights into Asteraceae palaeo-polyploidization history and plant inulin production.</title>
        <authorList>
            <person name="Fan W."/>
            <person name="Wang S."/>
            <person name="Wang H."/>
            <person name="Wang A."/>
            <person name="Jiang F."/>
            <person name="Liu H."/>
            <person name="Zhao H."/>
            <person name="Xu D."/>
            <person name="Zhang Y."/>
        </authorList>
    </citation>
    <scope>NUCLEOTIDE SEQUENCE [LARGE SCALE GENOMIC DNA]</scope>
    <source>
        <strain evidence="2">cv. Yunnan</strain>
    </source>
</reference>
<name>A0ACB9I2R8_9ASTR</name>
<dbReference type="EMBL" id="CM042027">
    <property type="protein sequence ID" value="KAI3802509.1"/>
    <property type="molecule type" value="Genomic_DNA"/>
</dbReference>
<dbReference type="Proteomes" id="UP001056120">
    <property type="component" value="Linkage Group LG10"/>
</dbReference>
<protein>
    <submittedName>
        <fullName evidence="1">Uncharacterized protein</fullName>
    </submittedName>
</protein>
<comment type="caution">
    <text evidence="1">The sequence shown here is derived from an EMBL/GenBank/DDBJ whole genome shotgun (WGS) entry which is preliminary data.</text>
</comment>
<organism evidence="1 2">
    <name type="scientific">Smallanthus sonchifolius</name>
    <dbReference type="NCBI Taxonomy" id="185202"/>
    <lineage>
        <taxon>Eukaryota</taxon>
        <taxon>Viridiplantae</taxon>
        <taxon>Streptophyta</taxon>
        <taxon>Embryophyta</taxon>
        <taxon>Tracheophyta</taxon>
        <taxon>Spermatophyta</taxon>
        <taxon>Magnoliopsida</taxon>
        <taxon>eudicotyledons</taxon>
        <taxon>Gunneridae</taxon>
        <taxon>Pentapetalae</taxon>
        <taxon>asterids</taxon>
        <taxon>campanulids</taxon>
        <taxon>Asterales</taxon>
        <taxon>Asteraceae</taxon>
        <taxon>Asteroideae</taxon>
        <taxon>Heliantheae alliance</taxon>
        <taxon>Millerieae</taxon>
        <taxon>Smallanthus</taxon>
    </lineage>
</organism>
<evidence type="ECO:0000313" key="1">
    <source>
        <dbReference type="EMBL" id="KAI3802509.1"/>
    </source>
</evidence>
<reference evidence="1 2" key="2">
    <citation type="journal article" date="2022" name="Mol. Ecol. Resour.">
        <title>The genomes of chicory, endive, great burdock and yacon provide insights into Asteraceae paleo-polyploidization history and plant inulin production.</title>
        <authorList>
            <person name="Fan W."/>
            <person name="Wang S."/>
            <person name="Wang H."/>
            <person name="Wang A."/>
            <person name="Jiang F."/>
            <person name="Liu H."/>
            <person name="Zhao H."/>
            <person name="Xu D."/>
            <person name="Zhang Y."/>
        </authorList>
    </citation>
    <scope>NUCLEOTIDE SEQUENCE [LARGE SCALE GENOMIC DNA]</scope>
    <source>
        <strain evidence="2">cv. Yunnan</strain>
        <tissue evidence="1">Leaves</tissue>
    </source>
</reference>
<gene>
    <name evidence="1" type="ORF">L1987_30642</name>
</gene>
<sequence>MPPETVAKGAENMDVEKLGKKKRCGFWFYTPNPFAVMSDPSNKGNKFCLFEWLCIAYLKTLFTWKIILCPFCHLNYARQRRDVIAQISLAQRLAKKLYPLARMIELPGGHLLTLSFPIHSNVKYRIKTSTAATARKLSAISGLPLTTGVIVPDGMVQSANVPD</sequence>
<keyword evidence="2" id="KW-1185">Reference proteome</keyword>
<evidence type="ECO:0000313" key="2">
    <source>
        <dbReference type="Proteomes" id="UP001056120"/>
    </source>
</evidence>